<protein>
    <submittedName>
        <fullName evidence="1">Uncharacterized protein</fullName>
    </submittedName>
</protein>
<dbReference type="AlphaFoldDB" id="T0Z7H2"/>
<reference evidence="1" key="1">
    <citation type="submission" date="2013-08" db="EMBL/GenBank/DDBJ databases">
        <authorList>
            <person name="Mendez C."/>
            <person name="Richter M."/>
            <person name="Ferrer M."/>
            <person name="Sanchez J."/>
        </authorList>
    </citation>
    <scope>NUCLEOTIDE SEQUENCE</scope>
</reference>
<gene>
    <name evidence="1" type="ORF">B1A_15304</name>
</gene>
<dbReference type="CDD" id="cd09874">
    <property type="entry name" value="PIN_MT3492-like"/>
    <property type="match status" value="1"/>
</dbReference>
<sequence length="151" mass="16092">GPRLRPGPAPLIVYADTSALVKLVLLESSSAEMTALQSVATVLASAATASAGLRTALAAAYRDRRLPQLDLATAKRLLERGWAATSRLSIDPALIQEAGPLAEQEGLRGYDAVHLAALIRLGSPDVVDRFACWESELRTAARDRSCQLFPI</sequence>
<proteinExistence type="predicted"/>
<dbReference type="InterPro" id="IPR029060">
    <property type="entry name" value="PIN-like_dom_sf"/>
</dbReference>
<feature type="non-terminal residue" evidence="1">
    <location>
        <position position="1"/>
    </location>
</feature>
<reference evidence="1" key="2">
    <citation type="journal article" date="2014" name="ISME J.">
        <title>Microbial stratification in low pH oxic and suboxic macroscopic growths along an acid mine drainage.</title>
        <authorList>
            <person name="Mendez-Garcia C."/>
            <person name="Mesa V."/>
            <person name="Sprenger R.R."/>
            <person name="Richter M."/>
            <person name="Diez M.S."/>
            <person name="Solano J."/>
            <person name="Bargiela R."/>
            <person name="Golyshina O.V."/>
            <person name="Manteca A."/>
            <person name="Ramos J.L."/>
            <person name="Gallego J.R."/>
            <person name="Llorente I."/>
            <person name="Martins Dos Santos V.A."/>
            <person name="Jensen O.N."/>
            <person name="Pelaez A.I."/>
            <person name="Sanchez J."/>
            <person name="Ferrer M."/>
        </authorList>
    </citation>
    <scope>NUCLEOTIDE SEQUENCE</scope>
</reference>
<dbReference type="EMBL" id="AUZX01011229">
    <property type="protein sequence ID" value="EQD43971.1"/>
    <property type="molecule type" value="Genomic_DNA"/>
</dbReference>
<dbReference type="SUPFAM" id="SSF88723">
    <property type="entry name" value="PIN domain-like"/>
    <property type="match status" value="1"/>
</dbReference>
<dbReference type="Gene3D" id="3.40.50.1010">
    <property type="entry name" value="5'-nuclease"/>
    <property type="match status" value="1"/>
</dbReference>
<name>T0Z7H2_9ZZZZ</name>
<evidence type="ECO:0000313" key="1">
    <source>
        <dbReference type="EMBL" id="EQD43971.1"/>
    </source>
</evidence>
<organism evidence="1">
    <name type="scientific">mine drainage metagenome</name>
    <dbReference type="NCBI Taxonomy" id="410659"/>
    <lineage>
        <taxon>unclassified sequences</taxon>
        <taxon>metagenomes</taxon>
        <taxon>ecological metagenomes</taxon>
    </lineage>
</organism>
<comment type="caution">
    <text evidence="1">The sequence shown here is derived from an EMBL/GenBank/DDBJ whole genome shotgun (WGS) entry which is preliminary data.</text>
</comment>
<accession>T0Z7H2</accession>